<dbReference type="AlphaFoldDB" id="A0A8J5N5W5"/>
<dbReference type="EMBL" id="JAHLQT010009009">
    <property type="protein sequence ID" value="KAG7173739.1"/>
    <property type="molecule type" value="Genomic_DNA"/>
</dbReference>
<dbReference type="SUPFAM" id="SSF141571">
    <property type="entry name" value="Pentapeptide repeat-like"/>
    <property type="match status" value="1"/>
</dbReference>
<reference evidence="2" key="1">
    <citation type="journal article" date="2021" name="Sci. Adv.">
        <title>The American lobster genome reveals insights on longevity, neural, and immune adaptations.</title>
        <authorList>
            <person name="Polinski J.M."/>
            <person name="Zimin A.V."/>
            <person name="Clark K.F."/>
            <person name="Kohn A.B."/>
            <person name="Sadowski N."/>
            <person name="Timp W."/>
            <person name="Ptitsyn A."/>
            <person name="Khanna P."/>
            <person name="Romanova D.Y."/>
            <person name="Williams P."/>
            <person name="Greenwood S.J."/>
            <person name="Moroz L.L."/>
            <person name="Walt D.R."/>
            <person name="Bodnar A.G."/>
        </authorList>
    </citation>
    <scope>NUCLEOTIDE SEQUENCE</scope>
    <source>
        <strain evidence="2">GMGI-L3</strain>
    </source>
</reference>
<comment type="caution">
    <text evidence="2">The sequence shown here is derived from an EMBL/GenBank/DDBJ whole genome shotgun (WGS) entry which is preliminary data.</text>
</comment>
<evidence type="ECO:0000313" key="2">
    <source>
        <dbReference type="EMBL" id="KAG7173739.1"/>
    </source>
</evidence>
<organism evidence="2 3">
    <name type="scientific">Homarus americanus</name>
    <name type="common">American lobster</name>
    <dbReference type="NCBI Taxonomy" id="6706"/>
    <lineage>
        <taxon>Eukaryota</taxon>
        <taxon>Metazoa</taxon>
        <taxon>Ecdysozoa</taxon>
        <taxon>Arthropoda</taxon>
        <taxon>Crustacea</taxon>
        <taxon>Multicrustacea</taxon>
        <taxon>Malacostraca</taxon>
        <taxon>Eumalacostraca</taxon>
        <taxon>Eucarida</taxon>
        <taxon>Decapoda</taxon>
        <taxon>Pleocyemata</taxon>
        <taxon>Astacidea</taxon>
        <taxon>Nephropoidea</taxon>
        <taxon>Nephropidae</taxon>
        <taxon>Homarus</taxon>
    </lineage>
</organism>
<evidence type="ECO:0000313" key="3">
    <source>
        <dbReference type="Proteomes" id="UP000747542"/>
    </source>
</evidence>
<keyword evidence="3" id="KW-1185">Reference proteome</keyword>
<feature type="non-terminal residue" evidence="2">
    <location>
        <position position="1"/>
    </location>
</feature>
<accession>A0A8J5N5W5</accession>
<name>A0A8J5N5W5_HOMAM</name>
<proteinExistence type="predicted"/>
<dbReference type="Proteomes" id="UP000747542">
    <property type="component" value="Unassembled WGS sequence"/>
</dbReference>
<evidence type="ECO:0000256" key="1">
    <source>
        <dbReference type="SAM" id="MobiDB-lite"/>
    </source>
</evidence>
<feature type="region of interest" description="Disordered" evidence="1">
    <location>
        <begin position="19"/>
        <end position="56"/>
    </location>
</feature>
<sequence length="228" mass="26195">MANMASGMYQQMVVPAPYHFHQPQPQPMPAVSQEPEPKKEPKKRKKPSEKVNGEKKKPRIIGQTAYMAGVRQEAGVADGGECSRCNKKKCFKHADANKLYGLNMYYITWYGVNMNYTTCNSVNIHCITWYGVNMNYTTCNSVNIHCITWYSVNMNYTTCNSFNIHYITWYGVNMNYTKSHGMMQQNTKIYCTHHETKEQLPCVKAPAQLHEEVPPHGTMPRLMHGKEV</sequence>
<protein>
    <submittedName>
        <fullName evidence="2">Uncharacterized protein</fullName>
    </submittedName>
</protein>
<gene>
    <name evidence="2" type="ORF">Hamer_G018884</name>
</gene>